<evidence type="ECO:0000313" key="10">
    <source>
        <dbReference type="EMBL" id="MCP2258701.1"/>
    </source>
</evidence>
<feature type="region of interest" description="Disordered" evidence="9">
    <location>
        <begin position="232"/>
        <end position="275"/>
    </location>
</feature>
<reference evidence="10 11" key="1">
    <citation type="submission" date="2022-06" db="EMBL/GenBank/DDBJ databases">
        <title>Genomic Encyclopedia of Archaeal and Bacterial Type Strains, Phase II (KMG-II): from individual species to whole genera.</title>
        <authorList>
            <person name="Goeker M."/>
        </authorList>
    </citation>
    <scope>NUCLEOTIDE SEQUENCE [LARGE SCALE GENOMIC DNA]</scope>
    <source>
        <strain evidence="10 11">DSM 40477</strain>
    </source>
</reference>
<dbReference type="InterPro" id="IPR003738">
    <property type="entry name" value="SRAP"/>
</dbReference>
<protein>
    <recommendedName>
        <fullName evidence="8">Abasic site processing protein</fullName>
        <ecNumber evidence="8">3.4.-.-</ecNumber>
    </recommendedName>
</protein>
<dbReference type="EMBL" id="JAMTCP010000010">
    <property type="protein sequence ID" value="MCP2258701.1"/>
    <property type="molecule type" value="Genomic_DNA"/>
</dbReference>
<sequence>MCGRYAATRDPATLAAEFDAVDGTDALGGTAPGPDYNVAPTKPVLAVVERHPREPGGEPDPTRVERSIRVMRWGLVPAWASDPGVGSQMINARAETAAVKPAYRTSLARRRCLLPTDGWYEWKKEGGRRQPYYVTPPDGSSLVLAGIWTTWRSPDLADDAPPLITCAVLTTDAVGQLADVHHRMPLMLPRDLWSAWLDPNRTEVDELLHPTDDAFVAGLELRPVSTAVNNVRNNGPHLLERVDPDAEPAPVPDQARRRRLRVVPDPPELTLFDQP</sequence>
<evidence type="ECO:0000256" key="4">
    <source>
        <dbReference type="ARBA" id="ARBA00022801"/>
    </source>
</evidence>
<dbReference type="InterPro" id="IPR036590">
    <property type="entry name" value="SRAP-like"/>
</dbReference>
<keyword evidence="11" id="KW-1185">Reference proteome</keyword>
<dbReference type="Pfam" id="PF02586">
    <property type="entry name" value="SRAP"/>
    <property type="match status" value="1"/>
</dbReference>
<evidence type="ECO:0000256" key="3">
    <source>
        <dbReference type="ARBA" id="ARBA00022763"/>
    </source>
</evidence>
<accession>A0ABT1HT50</accession>
<dbReference type="PANTHER" id="PTHR13604">
    <property type="entry name" value="DC12-RELATED"/>
    <property type="match status" value="1"/>
</dbReference>
<evidence type="ECO:0000256" key="1">
    <source>
        <dbReference type="ARBA" id="ARBA00008136"/>
    </source>
</evidence>
<name>A0ABT1HT50_STRSD</name>
<dbReference type="Proteomes" id="UP001205311">
    <property type="component" value="Unassembled WGS sequence"/>
</dbReference>
<dbReference type="Gene3D" id="3.90.1680.10">
    <property type="entry name" value="SOS response associated peptidase-like"/>
    <property type="match status" value="1"/>
</dbReference>
<keyword evidence="4 8" id="KW-0378">Hydrolase</keyword>
<dbReference type="PANTHER" id="PTHR13604:SF0">
    <property type="entry name" value="ABASIC SITE PROCESSING PROTEIN HMCES"/>
    <property type="match status" value="1"/>
</dbReference>
<organism evidence="10 11">
    <name type="scientific">Streptoalloteichus tenebrarius (strain ATCC 17920 / DSM 40477 / JCM 4838 / CBS 697.72 / NBRC 16177 / NCIMB 11028 / NRRL B-12390 / A12253. 1 / ISP 5477)</name>
    <name type="common">Streptomyces tenebrarius</name>
    <dbReference type="NCBI Taxonomy" id="1933"/>
    <lineage>
        <taxon>Bacteria</taxon>
        <taxon>Bacillati</taxon>
        <taxon>Actinomycetota</taxon>
        <taxon>Actinomycetes</taxon>
        <taxon>Pseudonocardiales</taxon>
        <taxon>Pseudonocardiaceae</taxon>
        <taxon>Streptoalloteichus</taxon>
    </lineage>
</organism>
<keyword evidence="7" id="KW-0456">Lyase</keyword>
<proteinExistence type="inferred from homology"/>
<evidence type="ECO:0000256" key="8">
    <source>
        <dbReference type="RuleBase" id="RU364100"/>
    </source>
</evidence>
<comment type="similarity">
    <text evidence="1 8">Belongs to the SOS response-associated peptidase family.</text>
</comment>
<evidence type="ECO:0000256" key="6">
    <source>
        <dbReference type="ARBA" id="ARBA00023125"/>
    </source>
</evidence>
<keyword evidence="5" id="KW-0190">Covalent protein-DNA linkage</keyword>
<dbReference type="RefSeq" id="WP_253669615.1">
    <property type="nucleotide sequence ID" value="NZ_JAMTCP010000010.1"/>
</dbReference>
<keyword evidence="6" id="KW-0238">DNA-binding</keyword>
<evidence type="ECO:0000256" key="9">
    <source>
        <dbReference type="SAM" id="MobiDB-lite"/>
    </source>
</evidence>
<evidence type="ECO:0000256" key="5">
    <source>
        <dbReference type="ARBA" id="ARBA00023124"/>
    </source>
</evidence>
<evidence type="ECO:0000256" key="2">
    <source>
        <dbReference type="ARBA" id="ARBA00022670"/>
    </source>
</evidence>
<keyword evidence="2 8" id="KW-0645">Protease</keyword>
<keyword evidence="3" id="KW-0227">DNA damage</keyword>
<dbReference type="SUPFAM" id="SSF143081">
    <property type="entry name" value="BB1717-like"/>
    <property type="match status" value="1"/>
</dbReference>
<comment type="caution">
    <text evidence="10">The sequence shown here is derived from an EMBL/GenBank/DDBJ whole genome shotgun (WGS) entry which is preliminary data.</text>
</comment>
<evidence type="ECO:0000313" key="11">
    <source>
        <dbReference type="Proteomes" id="UP001205311"/>
    </source>
</evidence>
<gene>
    <name evidence="10" type="ORF">LX15_002399</name>
</gene>
<evidence type="ECO:0000256" key="7">
    <source>
        <dbReference type="ARBA" id="ARBA00023239"/>
    </source>
</evidence>
<dbReference type="EC" id="3.4.-.-" evidence="8"/>